<evidence type="ECO:0000256" key="4">
    <source>
        <dbReference type="ARBA" id="ARBA00022692"/>
    </source>
</evidence>
<evidence type="ECO:0000256" key="13">
    <source>
        <dbReference type="RuleBase" id="RU004349"/>
    </source>
</evidence>
<comment type="subcellular location">
    <subcellularLocation>
        <location evidence="10">Cell membrane</location>
        <topology evidence="10">Multi-pass membrane protein</topology>
    </subcellularLocation>
    <subcellularLocation>
        <location evidence="1 12">Membrane</location>
        <topology evidence="1 12">Multi-pass membrane protein</topology>
    </subcellularLocation>
</comment>
<dbReference type="PRINTS" id="PR00303">
    <property type="entry name" value="SECYTRNLCASE"/>
</dbReference>
<protein>
    <recommendedName>
        <fullName evidence="9 10">Protein translocase subunit SecY</fullName>
    </recommendedName>
</protein>
<feature type="transmembrane region" description="Helical" evidence="10">
    <location>
        <begin position="369"/>
        <end position="391"/>
    </location>
</feature>
<evidence type="ECO:0000256" key="2">
    <source>
        <dbReference type="ARBA" id="ARBA00005751"/>
    </source>
</evidence>
<reference evidence="14 15" key="1">
    <citation type="submission" date="2020-09" db="EMBL/GenBank/DDBJ databases">
        <title>Genome sequence of the banana aphid, Pentalonia nigronervosa Coquerel (Hemiptera: Aphididae) and its symbionts.</title>
        <authorList>
            <person name="Mathers T.C."/>
            <person name="Mugford S.T."/>
            <person name="Hogenhout S.A."/>
            <person name="Tripathi L."/>
        </authorList>
    </citation>
    <scope>NUCLEOTIDE SEQUENCE [LARGE SCALE GENOMIC DNA]</scope>
    <source>
        <strain evidence="14">Ba4</strain>
    </source>
</reference>
<keyword evidence="8 10" id="KW-0472">Membrane</keyword>
<dbReference type="AlphaFoldDB" id="A0A7H1AYX4"/>
<evidence type="ECO:0000313" key="14">
    <source>
        <dbReference type="EMBL" id="QNS01679.1"/>
    </source>
</evidence>
<dbReference type="GO" id="GO:0005886">
    <property type="term" value="C:plasma membrane"/>
    <property type="evidence" value="ECO:0007669"/>
    <property type="project" value="UniProtKB-SubCell"/>
</dbReference>
<feature type="transmembrane region" description="Helical" evidence="10">
    <location>
        <begin position="397"/>
        <end position="418"/>
    </location>
</feature>
<dbReference type="InterPro" id="IPR002208">
    <property type="entry name" value="SecY/SEC61-alpha"/>
</dbReference>
<evidence type="ECO:0000256" key="8">
    <source>
        <dbReference type="ARBA" id="ARBA00023136"/>
    </source>
</evidence>
<proteinExistence type="inferred from homology"/>
<comment type="function">
    <text evidence="10 11">The central subunit of the protein translocation channel SecYEG. Consists of two halves formed by TMs 1-5 and 6-10. These two domains form a lateral gate at the front which open onto the bilayer between TMs 2 and 7, and are clamped together by SecE at the back. The channel is closed by both a pore ring composed of hydrophobic SecY resides and a short helix (helix 2A) on the extracellular side of the membrane which forms a plug. The plug probably moves laterally to allow the channel to open. The ring and the pore may move independently.</text>
</comment>
<dbReference type="PIRSF" id="PIRSF004557">
    <property type="entry name" value="SecY"/>
    <property type="match status" value="1"/>
</dbReference>
<feature type="transmembrane region" description="Helical" evidence="10">
    <location>
        <begin position="23"/>
        <end position="41"/>
    </location>
</feature>
<dbReference type="GO" id="GO:0065002">
    <property type="term" value="P:intracellular protein transmembrane transport"/>
    <property type="evidence" value="ECO:0007669"/>
    <property type="project" value="UniProtKB-UniRule"/>
</dbReference>
<dbReference type="SUPFAM" id="SSF103491">
    <property type="entry name" value="Preprotein translocase SecY subunit"/>
    <property type="match status" value="1"/>
</dbReference>
<feature type="transmembrane region" description="Helical" evidence="10">
    <location>
        <begin position="156"/>
        <end position="175"/>
    </location>
</feature>
<evidence type="ECO:0000256" key="3">
    <source>
        <dbReference type="ARBA" id="ARBA00022448"/>
    </source>
</evidence>
<dbReference type="NCBIfam" id="TIGR00967">
    <property type="entry name" value="3a0501s007"/>
    <property type="match status" value="1"/>
</dbReference>
<evidence type="ECO:0000256" key="10">
    <source>
        <dbReference type="HAMAP-Rule" id="MF_01465"/>
    </source>
</evidence>
<dbReference type="InterPro" id="IPR026593">
    <property type="entry name" value="SecY"/>
</dbReference>
<comment type="subunit">
    <text evidence="10">Component of the Sec protein translocase complex. Heterotrimer consisting of SecY, SecE and SecG subunits. The heterotrimers can form oligomers, although 1 heterotrimer is thought to be able to translocate proteins. Interacts with the ribosome. Interacts with SecDF, and other proteins may be involved. Interacts with SecA.</text>
</comment>
<dbReference type="EMBL" id="CP061275">
    <property type="protein sequence ID" value="QNS01679.1"/>
    <property type="molecule type" value="Genomic_DNA"/>
</dbReference>
<keyword evidence="7 10" id="KW-0811">Translocation</keyword>
<dbReference type="InterPro" id="IPR023201">
    <property type="entry name" value="SecY_dom_sf"/>
</dbReference>
<feature type="transmembrane region" description="Helical" evidence="10">
    <location>
        <begin position="215"/>
        <end position="237"/>
    </location>
</feature>
<dbReference type="HAMAP" id="MF_01465">
    <property type="entry name" value="SecY"/>
    <property type="match status" value="1"/>
</dbReference>
<evidence type="ECO:0000256" key="5">
    <source>
        <dbReference type="ARBA" id="ARBA00022927"/>
    </source>
</evidence>
<evidence type="ECO:0000256" key="9">
    <source>
        <dbReference type="ARBA" id="ARBA00039733"/>
    </source>
</evidence>
<evidence type="ECO:0000256" key="6">
    <source>
        <dbReference type="ARBA" id="ARBA00022989"/>
    </source>
</evidence>
<dbReference type="GO" id="GO:0006605">
    <property type="term" value="P:protein targeting"/>
    <property type="evidence" value="ECO:0007669"/>
    <property type="project" value="UniProtKB-UniRule"/>
</dbReference>
<evidence type="ECO:0000256" key="7">
    <source>
        <dbReference type="ARBA" id="ARBA00023010"/>
    </source>
</evidence>
<keyword evidence="5 10" id="KW-0653">Protein transport</keyword>
<evidence type="ECO:0000256" key="1">
    <source>
        <dbReference type="ARBA" id="ARBA00004141"/>
    </source>
</evidence>
<feature type="transmembrane region" description="Helical" evidence="10">
    <location>
        <begin position="182"/>
        <end position="203"/>
    </location>
</feature>
<evidence type="ECO:0000256" key="11">
    <source>
        <dbReference type="RuleBase" id="RU000537"/>
    </source>
</evidence>
<name>A0A7H1AYX4_9GAMM</name>
<evidence type="ECO:0000256" key="12">
    <source>
        <dbReference type="RuleBase" id="RU003484"/>
    </source>
</evidence>
<dbReference type="FunFam" id="1.10.3370.10:FF:000001">
    <property type="entry name" value="Preprotein translocase subunit SecY"/>
    <property type="match status" value="1"/>
</dbReference>
<feature type="transmembrane region" description="Helical" evidence="10">
    <location>
        <begin position="122"/>
        <end position="144"/>
    </location>
</feature>
<dbReference type="GO" id="GO:0043952">
    <property type="term" value="P:protein transport by the Sec complex"/>
    <property type="evidence" value="ECO:0007669"/>
    <property type="project" value="UniProtKB-UniRule"/>
</dbReference>
<accession>A0A7H1AYX4</accession>
<feature type="transmembrane region" description="Helical" evidence="10">
    <location>
        <begin position="77"/>
        <end position="102"/>
    </location>
</feature>
<comment type="similarity">
    <text evidence="2 10 13">Belongs to the SecY/SEC61-alpha family.</text>
</comment>
<dbReference type="PROSITE" id="PS00756">
    <property type="entry name" value="SECY_2"/>
    <property type="match status" value="1"/>
</dbReference>
<dbReference type="Pfam" id="PF00344">
    <property type="entry name" value="SecY"/>
    <property type="match status" value="1"/>
</dbReference>
<feature type="transmembrane region" description="Helical" evidence="10">
    <location>
        <begin position="274"/>
        <end position="296"/>
    </location>
</feature>
<organism evidence="14 15">
    <name type="scientific">Buchnera aphidicola</name>
    <name type="common">Pentalonia nigronervosa</name>
    <dbReference type="NCBI Taxonomy" id="1309793"/>
    <lineage>
        <taxon>Bacteria</taxon>
        <taxon>Pseudomonadati</taxon>
        <taxon>Pseudomonadota</taxon>
        <taxon>Gammaproteobacteria</taxon>
        <taxon>Enterobacterales</taxon>
        <taxon>Erwiniaceae</taxon>
        <taxon>Buchnera</taxon>
    </lineage>
</organism>
<gene>
    <name evidence="10 14" type="primary">secY</name>
    <name evidence="14" type="ORF">ICW73_01675</name>
</gene>
<dbReference type="PROSITE" id="PS00755">
    <property type="entry name" value="SECY_1"/>
    <property type="match status" value="1"/>
</dbReference>
<dbReference type="InterPro" id="IPR030659">
    <property type="entry name" value="SecY_CS"/>
</dbReference>
<keyword evidence="6 10" id="KW-1133">Transmembrane helix</keyword>
<dbReference type="PANTHER" id="PTHR10906">
    <property type="entry name" value="SECY/SEC61-ALPHA FAMILY MEMBER"/>
    <property type="match status" value="1"/>
</dbReference>
<sequence length="439" mass="49690">MIKQFELALKHTQKNFNELKQRIIFLIVALIIFRFGSFIPIPGIDTTILSKILNDRQGTIIDMFNIFSGGALSRASIFALGIMPYISASIIIQLLTLVIPFLSEIKKDGESGRHKINQYTRYATLILSVFQSIGIVSSLSHISVMKQIIVHVDWCFYFVAIISLITGTMFLMWLGELITERGIGNGISIIIFVGIISGLPASIAHTIEQTRQGELGIFLFFFAILLIFLVVFFVVFIEKGQRKIIVHYAQRYHGRRTYIAQTSHLPLKINMSGVMPAIFASSLILFPITIVSWFGIGNKWIFLKKIIYYLQPNQPLYIILYALSIIFFCFFYTSLVFNPRETADNLKKSGAFITGIRPGEQTAKYIKRIMLKLTGIGSLYIVFICLIPEFMRSIMNVPFSFGGTSLLIVVVVIMDFITQIQTLVMSGKYDSVLKKANFN</sequence>
<evidence type="ECO:0000313" key="15">
    <source>
        <dbReference type="Proteomes" id="UP000516346"/>
    </source>
</evidence>
<dbReference type="Proteomes" id="UP000516346">
    <property type="component" value="Chromosome"/>
</dbReference>
<feature type="transmembrane region" description="Helical" evidence="10">
    <location>
        <begin position="316"/>
        <end position="337"/>
    </location>
</feature>
<keyword evidence="4 10" id="KW-0812">Transmembrane</keyword>
<keyword evidence="10" id="KW-1003">Cell membrane</keyword>
<keyword evidence="3 10" id="KW-0813">Transport</keyword>
<dbReference type="Gene3D" id="1.10.3370.10">
    <property type="entry name" value="SecY subunit domain"/>
    <property type="match status" value="1"/>
</dbReference>